<gene>
    <name evidence="1" type="ORF">LCGC14_2269390</name>
</gene>
<organism evidence="1">
    <name type="scientific">marine sediment metagenome</name>
    <dbReference type="NCBI Taxonomy" id="412755"/>
    <lineage>
        <taxon>unclassified sequences</taxon>
        <taxon>metagenomes</taxon>
        <taxon>ecological metagenomes</taxon>
    </lineage>
</organism>
<name>A0A0F9CXD2_9ZZZZ</name>
<comment type="caution">
    <text evidence="1">The sequence shown here is derived from an EMBL/GenBank/DDBJ whole genome shotgun (WGS) entry which is preliminary data.</text>
</comment>
<dbReference type="AlphaFoldDB" id="A0A0F9CXD2"/>
<sequence length="104" mass="11214">MVAAAMVPTIVQKTYIPSTGKTGTPMRLVKYTFKFTKVTDADWIVTATYFQSGTPLFWNACTIDSSSNGVQEGTTGMTYTSSGTKLIFSGGTVGTTTGEIWFEE</sequence>
<evidence type="ECO:0000313" key="1">
    <source>
        <dbReference type="EMBL" id="KKL54038.1"/>
    </source>
</evidence>
<reference evidence="1" key="1">
    <citation type="journal article" date="2015" name="Nature">
        <title>Complex archaea that bridge the gap between prokaryotes and eukaryotes.</title>
        <authorList>
            <person name="Spang A."/>
            <person name="Saw J.H."/>
            <person name="Jorgensen S.L."/>
            <person name="Zaremba-Niedzwiedzka K."/>
            <person name="Martijn J."/>
            <person name="Lind A.E."/>
            <person name="van Eijk R."/>
            <person name="Schleper C."/>
            <person name="Guy L."/>
            <person name="Ettema T.J."/>
        </authorList>
    </citation>
    <scope>NUCLEOTIDE SEQUENCE</scope>
</reference>
<accession>A0A0F9CXD2</accession>
<dbReference type="EMBL" id="LAZR01031340">
    <property type="protein sequence ID" value="KKL54038.1"/>
    <property type="molecule type" value="Genomic_DNA"/>
</dbReference>
<protein>
    <submittedName>
        <fullName evidence="1">Uncharacterized protein</fullName>
    </submittedName>
</protein>
<proteinExistence type="predicted"/>